<comment type="caution">
    <text evidence="1">The sequence shown here is derived from an EMBL/GenBank/DDBJ whole genome shotgun (WGS) entry which is preliminary data.</text>
</comment>
<dbReference type="InterPro" id="IPR036390">
    <property type="entry name" value="WH_DNA-bd_sf"/>
</dbReference>
<proteinExistence type="predicted"/>
<dbReference type="AlphaFoldDB" id="A0A9D6V173"/>
<accession>A0A9D6V173</accession>
<organism evidence="1 2">
    <name type="scientific">Desulfomonile tiedjei</name>
    <dbReference type="NCBI Taxonomy" id="2358"/>
    <lineage>
        <taxon>Bacteria</taxon>
        <taxon>Pseudomonadati</taxon>
        <taxon>Thermodesulfobacteriota</taxon>
        <taxon>Desulfomonilia</taxon>
        <taxon>Desulfomonilales</taxon>
        <taxon>Desulfomonilaceae</taxon>
        <taxon>Desulfomonile</taxon>
    </lineage>
</organism>
<name>A0A9D6V173_9BACT</name>
<protein>
    <submittedName>
        <fullName evidence="1">Winged helix-turn-helix transcriptional regulator</fullName>
    </submittedName>
</protein>
<dbReference type="EMBL" id="JACRDE010000314">
    <property type="protein sequence ID" value="MBI5250191.1"/>
    <property type="molecule type" value="Genomic_DNA"/>
</dbReference>
<evidence type="ECO:0000313" key="2">
    <source>
        <dbReference type="Proteomes" id="UP000807825"/>
    </source>
</evidence>
<sequence>MLRDRYGLFTSNRLITDCPLFVTKPRKDDDAREFRKAFQVIVSRGLVWFRCRRAHFCGRKGCPIKNKAVLDIYDLICWLDGKRDLNHARIVVAEYFDVELANFPQSTGSPGKVNETGSKKADWMRYAVPKEALARLFRLPSAGRGAPQRFLAKAVEVITGAPEVPYDGHNSDTGDAILFSRSFSWEIKLKEFGPASRLFVWLHWKQAEAQKKLVITHEEIAKALGITVRTVRDYARMLIKGGYIEVSQGNKPKNSWSAKYRSEG</sequence>
<dbReference type="Proteomes" id="UP000807825">
    <property type="component" value="Unassembled WGS sequence"/>
</dbReference>
<gene>
    <name evidence="1" type="ORF">HY912_11915</name>
</gene>
<evidence type="ECO:0000313" key="1">
    <source>
        <dbReference type="EMBL" id="MBI5250191.1"/>
    </source>
</evidence>
<dbReference type="InterPro" id="IPR036388">
    <property type="entry name" value="WH-like_DNA-bd_sf"/>
</dbReference>
<dbReference type="SUPFAM" id="SSF46785">
    <property type="entry name" value="Winged helix' DNA-binding domain"/>
    <property type="match status" value="1"/>
</dbReference>
<dbReference type="Pfam" id="PF13412">
    <property type="entry name" value="HTH_24"/>
    <property type="match status" value="1"/>
</dbReference>
<dbReference type="Gene3D" id="1.10.10.10">
    <property type="entry name" value="Winged helix-like DNA-binding domain superfamily/Winged helix DNA-binding domain"/>
    <property type="match status" value="1"/>
</dbReference>
<reference evidence="1" key="1">
    <citation type="submission" date="2020-07" db="EMBL/GenBank/DDBJ databases">
        <title>Huge and variable diversity of episymbiotic CPR bacteria and DPANN archaea in groundwater ecosystems.</title>
        <authorList>
            <person name="He C.Y."/>
            <person name="Keren R."/>
            <person name="Whittaker M."/>
            <person name="Farag I.F."/>
            <person name="Doudna J."/>
            <person name="Cate J.H.D."/>
            <person name="Banfield J.F."/>
        </authorList>
    </citation>
    <scope>NUCLEOTIDE SEQUENCE</scope>
    <source>
        <strain evidence="1">NC_groundwater_1664_Pr3_B-0.1um_52_9</strain>
    </source>
</reference>